<gene>
    <name evidence="2" type="ORF">COLO4_37669</name>
</gene>
<feature type="compositionally biased region" description="Basic and acidic residues" evidence="1">
    <location>
        <begin position="15"/>
        <end position="24"/>
    </location>
</feature>
<dbReference type="AlphaFoldDB" id="A0A1R3G027"/>
<dbReference type="EMBL" id="AWUE01024161">
    <property type="protein sequence ID" value="OMO51438.1"/>
    <property type="molecule type" value="Genomic_DNA"/>
</dbReference>
<keyword evidence="3" id="KW-1185">Reference proteome</keyword>
<organism evidence="2 3">
    <name type="scientific">Corchorus olitorius</name>
    <dbReference type="NCBI Taxonomy" id="93759"/>
    <lineage>
        <taxon>Eukaryota</taxon>
        <taxon>Viridiplantae</taxon>
        <taxon>Streptophyta</taxon>
        <taxon>Embryophyta</taxon>
        <taxon>Tracheophyta</taxon>
        <taxon>Spermatophyta</taxon>
        <taxon>Magnoliopsida</taxon>
        <taxon>eudicotyledons</taxon>
        <taxon>Gunneridae</taxon>
        <taxon>Pentapetalae</taxon>
        <taxon>rosids</taxon>
        <taxon>malvids</taxon>
        <taxon>Malvales</taxon>
        <taxon>Malvaceae</taxon>
        <taxon>Grewioideae</taxon>
        <taxon>Apeibeae</taxon>
        <taxon>Corchorus</taxon>
    </lineage>
</organism>
<reference evidence="3" key="1">
    <citation type="submission" date="2013-09" db="EMBL/GenBank/DDBJ databases">
        <title>Corchorus olitorius genome sequencing.</title>
        <authorList>
            <person name="Alam M."/>
            <person name="Haque M.S."/>
            <person name="Islam M.S."/>
            <person name="Emdad E.M."/>
            <person name="Islam M.M."/>
            <person name="Ahmed B."/>
            <person name="Halim A."/>
            <person name="Hossen Q.M.M."/>
            <person name="Hossain M.Z."/>
            <person name="Ahmed R."/>
            <person name="Khan M.M."/>
            <person name="Islam R."/>
            <person name="Rashid M.M."/>
            <person name="Khan S.A."/>
            <person name="Rahman M.S."/>
            <person name="Alam M."/>
            <person name="Yahiya A.S."/>
            <person name="Khan M.S."/>
            <person name="Azam M.S."/>
            <person name="Haque T."/>
            <person name="Lashkar M.Z.H."/>
            <person name="Akhand A.I."/>
            <person name="Morshed G."/>
            <person name="Roy S."/>
            <person name="Uddin K.S."/>
            <person name="Rabeya T."/>
            <person name="Hossain A.S."/>
            <person name="Chowdhury A."/>
            <person name="Snigdha A.R."/>
            <person name="Mortoza M.S."/>
            <person name="Matin S.A."/>
            <person name="Hoque S.M.E."/>
            <person name="Islam M.K."/>
            <person name="Roy D.K."/>
            <person name="Haider R."/>
            <person name="Moosa M.M."/>
            <person name="Elias S.M."/>
            <person name="Hasan A.M."/>
            <person name="Jahan S."/>
            <person name="Shafiuddin M."/>
            <person name="Mahmood N."/>
            <person name="Shommy N.S."/>
        </authorList>
    </citation>
    <scope>NUCLEOTIDE SEQUENCE [LARGE SCALE GENOMIC DNA]</scope>
    <source>
        <strain evidence="3">cv. O-4</strain>
    </source>
</reference>
<sequence length="33" mass="3850">MDKNFRPHMRTGALKRLEYDDQKKPSATVVMAD</sequence>
<evidence type="ECO:0000313" key="3">
    <source>
        <dbReference type="Proteomes" id="UP000187203"/>
    </source>
</evidence>
<comment type="caution">
    <text evidence="2">The sequence shown here is derived from an EMBL/GenBank/DDBJ whole genome shotgun (WGS) entry which is preliminary data.</text>
</comment>
<evidence type="ECO:0000313" key="2">
    <source>
        <dbReference type="EMBL" id="OMO51438.1"/>
    </source>
</evidence>
<protein>
    <submittedName>
        <fullName evidence="2">Uncharacterized protein</fullName>
    </submittedName>
</protein>
<feature type="region of interest" description="Disordered" evidence="1">
    <location>
        <begin position="1"/>
        <end position="33"/>
    </location>
</feature>
<accession>A0A1R3G027</accession>
<evidence type="ECO:0000256" key="1">
    <source>
        <dbReference type="SAM" id="MobiDB-lite"/>
    </source>
</evidence>
<proteinExistence type="predicted"/>
<dbReference type="Proteomes" id="UP000187203">
    <property type="component" value="Unassembled WGS sequence"/>
</dbReference>
<name>A0A1R3G027_9ROSI</name>